<evidence type="ECO:0000259" key="2">
    <source>
        <dbReference type="Pfam" id="PF21537"/>
    </source>
</evidence>
<comment type="caution">
    <text evidence="3">The sequence shown here is derived from an EMBL/GenBank/DDBJ whole genome shotgun (WGS) entry which is preliminary data.</text>
</comment>
<dbReference type="InterPro" id="IPR048447">
    <property type="entry name" value="DUF1980_C"/>
</dbReference>
<dbReference type="AlphaFoldDB" id="A0A841KPW0"/>
<dbReference type="NCBIfam" id="TIGR03943">
    <property type="entry name" value="TIGR03943 family putative permease subunit"/>
    <property type="match status" value="1"/>
</dbReference>
<dbReference type="PANTHER" id="PTHR40047">
    <property type="entry name" value="UPF0703 PROTEIN YCGQ"/>
    <property type="match status" value="1"/>
</dbReference>
<dbReference type="PANTHER" id="PTHR40047:SF1">
    <property type="entry name" value="UPF0703 PROTEIN YCGQ"/>
    <property type="match status" value="1"/>
</dbReference>
<proteinExistence type="predicted"/>
<dbReference type="Proteomes" id="UP000579281">
    <property type="component" value="Unassembled WGS sequence"/>
</dbReference>
<protein>
    <submittedName>
        <fullName evidence="3">Putative repeat protein (TIGR03943 family)</fullName>
    </submittedName>
</protein>
<feature type="signal peptide" evidence="1">
    <location>
        <begin position="1"/>
        <end position="20"/>
    </location>
</feature>
<name>A0A841KPW0_9FIRM</name>
<dbReference type="EMBL" id="JACHEN010000008">
    <property type="protein sequence ID" value="MBB6215506.1"/>
    <property type="molecule type" value="Genomic_DNA"/>
</dbReference>
<accession>A0A841KPW0</accession>
<organism evidence="3 4">
    <name type="scientific">Anaerosolibacter carboniphilus</name>
    <dbReference type="NCBI Taxonomy" id="1417629"/>
    <lineage>
        <taxon>Bacteria</taxon>
        <taxon>Bacillati</taxon>
        <taxon>Bacillota</taxon>
        <taxon>Clostridia</taxon>
        <taxon>Peptostreptococcales</taxon>
        <taxon>Thermotaleaceae</taxon>
        <taxon>Anaerosolibacter</taxon>
    </lineage>
</organism>
<sequence>MKRIFTIIILTLMFSSTFVAEALGAKVDWDGATKTGIINSSEAVTKNQATDIVPNGVITFDDKSFGYVNAQIYADPGRYNGKKVIITGFVFRSPDFKENEFKVARKESSGCAADAYVLGLVCRSENAADYENDQWVTVKGTLVVTNYVDPKTNFVYEEVYLEPESIEKIENRTDYYIY</sequence>
<gene>
    <name evidence="3" type="ORF">HNQ80_001595</name>
</gene>
<reference evidence="3 4" key="1">
    <citation type="submission" date="2020-08" db="EMBL/GenBank/DDBJ databases">
        <title>Genomic Encyclopedia of Type Strains, Phase IV (KMG-IV): sequencing the most valuable type-strain genomes for metagenomic binning, comparative biology and taxonomic classification.</title>
        <authorList>
            <person name="Goeker M."/>
        </authorList>
    </citation>
    <scope>NUCLEOTIDE SEQUENCE [LARGE SCALE GENOMIC DNA]</scope>
    <source>
        <strain evidence="3 4">DSM 103526</strain>
    </source>
</reference>
<feature type="chain" id="PRO_5039172419" evidence="1">
    <location>
        <begin position="21"/>
        <end position="178"/>
    </location>
</feature>
<evidence type="ECO:0000313" key="4">
    <source>
        <dbReference type="Proteomes" id="UP000579281"/>
    </source>
</evidence>
<dbReference type="Pfam" id="PF21537">
    <property type="entry name" value="DUF1980_C"/>
    <property type="match status" value="1"/>
</dbReference>
<keyword evidence="1" id="KW-0732">Signal</keyword>
<keyword evidence="4" id="KW-1185">Reference proteome</keyword>
<dbReference type="InterPro" id="IPR015402">
    <property type="entry name" value="DUF1980"/>
</dbReference>
<dbReference type="InterPro" id="IPR052955">
    <property type="entry name" value="UPF0703_membrane_permease"/>
</dbReference>
<evidence type="ECO:0000313" key="3">
    <source>
        <dbReference type="EMBL" id="MBB6215506.1"/>
    </source>
</evidence>
<dbReference type="RefSeq" id="WP_184309864.1">
    <property type="nucleotide sequence ID" value="NZ_JACHEN010000008.1"/>
</dbReference>
<feature type="domain" description="DUF1980" evidence="2">
    <location>
        <begin position="45"/>
        <end position="178"/>
    </location>
</feature>
<evidence type="ECO:0000256" key="1">
    <source>
        <dbReference type="SAM" id="SignalP"/>
    </source>
</evidence>